<evidence type="ECO:0000256" key="5">
    <source>
        <dbReference type="ARBA" id="ARBA00023136"/>
    </source>
</evidence>
<dbReference type="InterPro" id="IPR011701">
    <property type="entry name" value="MFS"/>
</dbReference>
<feature type="transmembrane region" description="Helical" evidence="6">
    <location>
        <begin position="92"/>
        <end position="113"/>
    </location>
</feature>
<evidence type="ECO:0000313" key="8">
    <source>
        <dbReference type="Proteomes" id="UP000190989"/>
    </source>
</evidence>
<evidence type="ECO:0000313" key="7">
    <source>
        <dbReference type="EMBL" id="SLJ88905.1"/>
    </source>
</evidence>
<feature type="transmembrane region" description="Helical" evidence="6">
    <location>
        <begin position="36"/>
        <end position="54"/>
    </location>
</feature>
<gene>
    <name evidence="7" type="ORF">SAMN06295987_101901</name>
</gene>
<dbReference type="GO" id="GO:0005886">
    <property type="term" value="C:plasma membrane"/>
    <property type="evidence" value="ECO:0007669"/>
    <property type="project" value="UniProtKB-SubCell"/>
</dbReference>
<dbReference type="AlphaFoldDB" id="A0A1U6GZK1"/>
<dbReference type="PANTHER" id="PTHR23513">
    <property type="entry name" value="INTEGRAL MEMBRANE EFFLUX PROTEIN-RELATED"/>
    <property type="match status" value="1"/>
</dbReference>
<comment type="subcellular location">
    <subcellularLocation>
        <location evidence="1">Cell membrane</location>
        <topology evidence="1">Multi-pass membrane protein</topology>
    </subcellularLocation>
</comment>
<keyword evidence="2" id="KW-1003">Cell membrane</keyword>
<dbReference type="SUPFAM" id="SSF103473">
    <property type="entry name" value="MFS general substrate transporter"/>
    <property type="match status" value="1"/>
</dbReference>
<name>A0A1U6GZK1_9SPHN</name>
<evidence type="ECO:0000256" key="3">
    <source>
        <dbReference type="ARBA" id="ARBA00022692"/>
    </source>
</evidence>
<accession>A0A1U6GZK1</accession>
<feature type="transmembrane region" description="Helical" evidence="6">
    <location>
        <begin position="274"/>
        <end position="295"/>
    </location>
</feature>
<organism evidence="7 8">
    <name type="scientific">Novosphingobium mathurense</name>
    <dbReference type="NCBI Taxonomy" id="428990"/>
    <lineage>
        <taxon>Bacteria</taxon>
        <taxon>Pseudomonadati</taxon>
        <taxon>Pseudomonadota</taxon>
        <taxon>Alphaproteobacteria</taxon>
        <taxon>Sphingomonadales</taxon>
        <taxon>Sphingomonadaceae</taxon>
        <taxon>Novosphingobium</taxon>
    </lineage>
</organism>
<dbReference type="EMBL" id="FVZE01000001">
    <property type="protein sequence ID" value="SLJ88905.1"/>
    <property type="molecule type" value="Genomic_DNA"/>
</dbReference>
<dbReference type="Gene3D" id="1.20.1250.20">
    <property type="entry name" value="MFS general substrate transporter like domains"/>
    <property type="match status" value="1"/>
</dbReference>
<dbReference type="Proteomes" id="UP000190989">
    <property type="component" value="Unassembled WGS sequence"/>
</dbReference>
<feature type="transmembrane region" description="Helical" evidence="6">
    <location>
        <begin position="362"/>
        <end position="384"/>
    </location>
</feature>
<keyword evidence="4 6" id="KW-1133">Transmembrane helix</keyword>
<keyword evidence="8" id="KW-1185">Reference proteome</keyword>
<evidence type="ECO:0000256" key="2">
    <source>
        <dbReference type="ARBA" id="ARBA00022475"/>
    </source>
</evidence>
<sequence>MQASSPQAVSGGYSSGSADPGPGWRWRYWSIFGGQALSLIGSAMTQFVLIWWITDTTGDLGALATAGLVALLPQALLGPIGGTFADRYSRRMLMIVADTVSAVCILVLIALFASGQIALWHVYAAMFVRSAAAAFQMPASSASTAMLVPAGFLPRAAGLNQTMIGIVTIAAAPFGALAISVMPVGMALWIDVATALIGIAPLLLFAIPQHRTPWNPSTSLWSEFREGIRIVWQSPGLLRIYALLTAVVLVVMPTFTLLPLLVKEHFGGGPVQVAVLESLGGAGMILGGLIVAAIVPKRIVRWILWGFALSCATLALTALMPPALFWLATIFWALSGTTFILGDAPFTALIQSTVPNRFQGRVLSLLNTLMGLAAPVGLLAAAPLGEAIGVRWLFVLLGGLGTLICLLAFQSPTLRKAD</sequence>
<keyword evidence="3 6" id="KW-0812">Transmembrane</keyword>
<evidence type="ECO:0000256" key="1">
    <source>
        <dbReference type="ARBA" id="ARBA00004651"/>
    </source>
</evidence>
<protein>
    <submittedName>
        <fullName evidence="7">MFS transporter, DHA3 family, macrolide efflux protein</fullName>
    </submittedName>
</protein>
<keyword evidence="5 6" id="KW-0472">Membrane</keyword>
<feature type="transmembrane region" description="Helical" evidence="6">
    <location>
        <begin position="60"/>
        <end position="80"/>
    </location>
</feature>
<dbReference type="CDD" id="cd06173">
    <property type="entry name" value="MFS_MefA_like"/>
    <property type="match status" value="1"/>
</dbReference>
<dbReference type="Pfam" id="PF07690">
    <property type="entry name" value="MFS_1"/>
    <property type="match status" value="1"/>
</dbReference>
<feature type="transmembrane region" description="Helical" evidence="6">
    <location>
        <begin position="133"/>
        <end position="152"/>
    </location>
</feature>
<feature type="transmembrane region" description="Helical" evidence="6">
    <location>
        <begin position="240"/>
        <end position="262"/>
    </location>
</feature>
<evidence type="ECO:0000256" key="4">
    <source>
        <dbReference type="ARBA" id="ARBA00022989"/>
    </source>
</evidence>
<feature type="transmembrane region" description="Helical" evidence="6">
    <location>
        <begin position="326"/>
        <end position="350"/>
    </location>
</feature>
<dbReference type="InterPro" id="IPR036259">
    <property type="entry name" value="MFS_trans_sf"/>
</dbReference>
<reference evidence="8" key="1">
    <citation type="submission" date="2017-02" db="EMBL/GenBank/DDBJ databases">
        <authorList>
            <person name="Varghese N."/>
            <person name="Submissions S."/>
        </authorList>
    </citation>
    <scope>NUCLEOTIDE SEQUENCE [LARGE SCALE GENOMIC DNA]</scope>
    <source>
        <strain evidence="8">SM117</strain>
    </source>
</reference>
<feature type="transmembrane region" description="Helical" evidence="6">
    <location>
        <begin position="164"/>
        <end position="182"/>
    </location>
</feature>
<evidence type="ECO:0000256" key="6">
    <source>
        <dbReference type="SAM" id="Phobius"/>
    </source>
</evidence>
<feature type="transmembrane region" description="Helical" evidence="6">
    <location>
        <begin position="188"/>
        <end position="207"/>
    </location>
</feature>
<feature type="transmembrane region" description="Helical" evidence="6">
    <location>
        <begin position="390"/>
        <end position="409"/>
    </location>
</feature>
<dbReference type="GO" id="GO:0022857">
    <property type="term" value="F:transmembrane transporter activity"/>
    <property type="evidence" value="ECO:0007669"/>
    <property type="project" value="InterPro"/>
</dbReference>
<feature type="transmembrane region" description="Helical" evidence="6">
    <location>
        <begin position="302"/>
        <end position="320"/>
    </location>
</feature>
<dbReference type="STRING" id="428990.SAMN06295987_101901"/>
<proteinExistence type="predicted"/>
<dbReference type="PANTHER" id="PTHR23513:SF6">
    <property type="entry name" value="MAJOR FACILITATOR SUPERFAMILY ASSOCIATED DOMAIN-CONTAINING PROTEIN"/>
    <property type="match status" value="1"/>
</dbReference>